<reference evidence="2" key="1">
    <citation type="submission" date="2021-01" db="EMBL/GenBank/DDBJ databases">
        <title>Modified the classification status of verrucomicrobia.</title>
        <authorList>
            <person name="Feng X."/>
        </authorList>
    </citation>
    <scope>NUCLEOTIDE SEQUENCE</scope>
    <source>
        <strain evidence="2">5K15</strain>
    </source>
</reference>
<evidence type="ECO:0000313" key="3">
    <source>
        <dbReference type="Proteomes" id="UP000634206"/>
    </source>
</evidence>
<dbReference type="SUPFAM" id="SSF74853">
    <property type="entry name" value="Lamin A/C globular tail domain"/>
    <property type="match status" value="2"/>
</dbReference>
<name>A0AAE2SB69_9BACT</name>
<dbReference type="Pfam" id="PF08757">
    <property type="entry name" value="CotH"/>
    <property type="match status" value="1"/>
</dbReference>
<dbReference type="InterPro" id="IPR014867">
    <property type="entry name" value="Spore_coat_CotH_CotH2/3/7"/>
</dbReference>
<dbReference type="Gene3D" id="2.60.120.260">
    <property type="entry name" value="Galactose-binding domain-like"/>
    <property type="match status" value="1"/>
</dbReference>
<dbReference type="Pfam" id="PF13290">
    <property type="entry name" value="CHB_HEX_C_1"/>
    <property type="match status" value="1"/>
</dbReference>
<dbReference type="Proteomes" id="UP000634206">
    <property type="component" value="Unassembled WGS sequence"/>
</dbReference>
<comment type="caution">
    <text evidence="2">The sequence shown here is derived from an EMBL/GenBank/DDBJ whole genome shotgun (WGS) entry which is preliminary data.</text>
</comment>
<sequence>MAKDPPRQCVVALIFIFFISLCSMNLQAQVVISEFMAASTGVSLVDEDGESSDWLEIYNSGTSAVSMLGYHLTDDDSDLSQWTFPNVTIPAGGYLVVFASSKDRAPTSGELHTNFKLSSGGEYLALVDTQGVVLHDYAPAFPAQEDDISYGIGPDGVTRGFFTTPSPGAANAVATGGSVEDTQFSVGRGIHHAPISVEITSATVGAQIRYTTDGSAPTTTTGFVYTAPLPISQTTVLRAAAFKAGLFPSKVDTQSYLFPSDVRTQFANGNAPAGWPSSPVNEQVYDYGMDPEITGRYSAQQMEDALTAIPSVMLTTDLDNLTGAVNGIYSNAEESGRDWERVANIEFFGGDMTETVSSPCGIRIRGGASRADNNPKHSFRVFFRGEYGNGKLDFPLFEAEGVDEFDKIDFRTAQNYSWSKDGDVSQNTFLRDTLARDLQGAMGQPYTRSRLYHLYLNGIYWGLFMTQERAEANWGESYLGGSSDDYDAIKASGRYNVNRYDTEATDGDLYGAWYDLWQLTKAQLANPTTVRYYQMQGLDANGVRDLALPVLLDVDNLIDYMLLVGYTGAYDNSLSSFVGASNNWYAVRDSQGDRGFVHLMHDAEHTLGAGGSRWNSNNDRMSTTNGVDDRALFEKSNPQFIHMDLAESTPEYRQRFADRAHAALSNGGLLTKDRVLELLEARRQILDTVIIAESARWGDADRTEPADKENWESAVDDLMDVIETRTEVFIGHLQNAGLYPATQAPSFSPWTETLISGTSIQMSAPTGTVYYTTDGSDPRLPDGSVNPLAQSFTMASMDTIVGKNSVWAFDDSGTDRGSSALVDGEAGYNSSNWKHPDFAASGWSSGAGVLGFGALGASGSSVTPDTTMGDGTAAGGANPRTCYLRRQFSINAVHEIGSVSASVLADDGVIVYLNGVEVYRSNLAPGAIVYSDFAENAVGGASEIAYSSFFIDTSLLLEGQNTLAVEVHQVNAGSSDIGFDMDLSVAEGSKSTYTLNVPTYLNARVLNGAEWSALTSKYYSTGSYPKPGDLVISEVHYHPANPNTTAELAVSNDDGDFEFVELANVTNKYLELRGVQLAEQVINDHLEGVKFTFTDGLLMAPGQRISIVANRQAFMARYPTVPNSGIAGEYSGGLGNSSEWLQLRNSEGTVLASFRYNDKAPWPSDADGLGLSLQLANLNGDIDFSDPQAWMAIANHGSPSDGSVGPFSGQASADSDVDGVPAIVEYYSGSSDSIHGSSQGPGLALKSDAGEDGIYFTFTRDPEAFGVSAVIEQSEGLSGWGPPPAGSTLVKRVVLPGNLVRETYRIASGVAAQANLFVRLKLTPAE</sequence>
<keyword evidence="3" id="KW-1185">Reference proteome</keyword>
<dbReference type="Pfam" id="PF00932">
    <property type="entry name" value="LTD"/>
    <property type="match status" value="2"/>
</dbReference>
<evidence type="ECO:0000259" key="1">
    <source>
        <dbReference type="PROSITE" id="PS51841"/>
    </source>
</evidence>
<dbReference type="EMBL" id="JAENIG010000002">
    <property type="protein sequence ID" value="MBK1854227.1"/>
    <property type="molecule type" value="Genomic_DNA"/>
</dbReference>
<organism evidence="2 3">
    <name type="scientific">Oceaniferula flava</name>
    <dbReference type="NCBI Taxonomy" id="2800421"/>
    <lineage>
        <taxon>Bacteria</taxon>
        <taxon>Pseudomonadati</taxon>
        <taxon>Verrucomicrobiota</taxon>
        <taxon>Verrucomicrobiia</taxon>
        <taxon>Verrucomicrobiales</taxon>
        <taxon>Verrucomicrobiaceae</taxon>
        <taxon>Oceaniferula</taxon>
    </lineage>
</organism>
<protein>
    <submittedName>
        <fullName evidence="2">Lamin tail domain-containing protein</fullName>
    </submittedName>
</protein>
<feature type="domain" description="LTD" evidence="1">
    <location>
        <begin position="1017"/>
        <end position="1158"/>
    </location>
</feature>
<dbReference type="InterPro" id="IPR036415">
    <property type="entry name" value="Lamin_tail_dom_sf"/>
</dbReference>
<dbReference type="Gene3D" id="2.60.40.1260">
    <property type="entry name" value="Lamin Tail domain"/>
    <property type="match status" value="2"/>
</dbReference>
<dbReference type="PROSITE" id="PS51841">
    <property type="entry name" value="LTD"/>
    <property type="match status" value="2"/>
</dbReference>
<dbReference type="InterPro" id="IPR059177">
    <property type="entry name" value="GH29D-like_dom"/>
</dbReference>
<proteinExistence type="predicted"/>
<feature type="domain" description="LTD" evidence="1">
    <location>
        <begin position="20"/>
        <end position="188"/>
    </location>
</feature>
<accession>A0AAE2SB69</accession>
<dbReference type="InterPro" id="IPR001322">
    <property type="entry name" value="Lamin_tail_dom"/>
</dbReference>
<evidence type="ECO:0000313" key="2">
    <source>
        <dbReference type="EMBL" id="MBK1854227.1"/>
    </source>
</evidence>
<gene>
    <name evidence="2" type="ORF">JIN83_04620</name>
</gene>